<sequence length="77" mass="8707">MTQCHDYGHYHQIVALDEKPATPQDSRRSQAMIDTPTHGTDDEPCWYCSGTGEDQRRPCPCCQHNEHHAAHPGGFVF</sequence>
<gene>
    <name evidence="1" type="ORF">DAI18_15375</name>
</gene>
<proteinExistence type="predicted"/>
<accession>A0A2S0PD12</accession>
<keyword evidence="2" id="KW-1185">Reference proteome</keyword>
<organism evidence="1 2">
    <name type="scientific">Microvirgula aerodenitrificans</name>
    <dbReference type="NCBI Taxonomy" id="57480"/>
    <lineage>
        <taxon>Bacteria</taxon>
        <taxon>Pseudomonadati</taxon>
        <taxon>Pseudomonadota</taxon>
        <taxon>Betaproteobacteria</taxon>
        <taxon>Neisseriales</taxon>
        <taxon>Aquaspirillaceae</taxon>
        <taxon>Microvirgula</taxon>
    </lineage>
</organism>
<name>A0A2S0PD12_9NEIS</name>
<dbReference type="AlphaFoldDB" id="A0A2S0PD12"/>
<protein>
    <submittedName>
        <fullName evidence="1">Uncharacterized protein</fullName>
    </submittedName>
</protein>
<dbReference type="EMBL" id="CP028519">
    <property type="protein sequence ID" value="AVY95264.1"/>
    <property type="molecule type" value="Genomic_DNA"/>
</dbReference>
<evidence type="ECO:0000313" key="1">
    <source>
        <dbReference type="EMBL" id="AVY95264.1"/>
    </source>
</evidence>
<evidence type="ECO:0000313" key="2">
    <source>
        <dbReference type="Proteomes" id="UP000244173"/>
    </source>
</evidence>
<dbReference type="KEGG" id="maer:DAI18_15375"/>
<reference evidence="1 2" key="1">
    <citation type="submission" date="2018-04" db="EMBL/GenBank/DDBJ databases">
        <title>Denitrifier Microvirgula.</title>
        <authorList>
            <person name="Anderson E."/>
            <person name="Jang J."/>
            <person name="Ishii S."/>
        </authorList>
    </citation>
    <scope>NUCLEOTIDE SEQUENCE [LARGE SCALE GENOMIC DNA]</scope>
    <source>
        <strain evidence="1 2">BE2.4</strain>
    </source>
</reference>
<dbReference type="Proteomes" id="UP000244173">
    <property type="component" value="Chromosome"/>
</dbReference>